<organism evidence="3 4">
    <name type="scientific">Arachis hypogaea</name>
    <name type="common">Peanut</name>
    <dbReference type="NCBI Taxonomy" id="3818"/>
    <lineage>
        <taxon>Eukaryota</taxon>
        <taxon>Viridiplantae</taxon>
        <taxon>Streptophyta</taxon>
        <taxon>Embryophyta</taxon>
        <taxon>Tracheophyta</taxon>
        <taxon>Spermatophyta</taxon>
        <taxon>Magnoliopsida</taxon>
        <taxon>eudicotyledons</taxon>
        <taxon>Gunneridae</taxon>
        <taxon>Pentapetalae</taxon>
        <taxon>rosids</taxon>
        <taxon>fabids</taxon>
        <taxon>Fabales</taxon>
        <taxon>Fabaceae</taxon>
        <taxon>Papilionoideae</taxon>
        <taxon>50 kb inversion clade</taxon>
        <taxon>dalbergioids sensu lato</taxon>
        <taxon>Dalbergieae</taxon>
        <taxon>Pterocarpus clade</taxon>
        <taxon>Arachis</taxon>
    </lineage>
</organism>
<sequence length="486" mass="55653">MSCKELFGGTYLLLNPQEATLLDLLRLLFSSKLQNRSFIECPVDIKAEEFRQRWLLFTSIVAQKLLFTSGNTMKMVGGNLELWLNTLSSNGGFLGLFKNKLKVLKRGCGAGKVITPDASSATFMSVAGFLDYRVDLDKSIQDKNDDAKYKALLSMMASKFSYENEEYVGNAIRNHWHMKFWGLYSFWNDFQELWSTKAIILQDTKTKPNLIVVAFRGTQPFNSAQWITDVDLSWYELPNVGKIHSGFMKALGLQKNGGWPKEIDQTSKSNHIYAYYTLREELKTMLHANEDAKFIVTGHSLGGALAILFAAILTLHEEAWLLDKLEGVYTFGQPRVGDQAFGDFMKESMRKYDVKYRRYVYCNDLVPRIPYEDKTLFFKHFGPSLYFNSLYQGQVLEEEPNKNYFSVLWVIPKILNAVWELVRGFFLPLVKGKEYKDTWLMTLARFVGLIIPGVSAHLPPDYVNVTRLGSLREIQDLSVSETSKTD</sequence>
<dbReference type="InterPro" id="IPR044819">
    <property type="entry name" value="OBL-like"/>
</dbReference>
<dbReference type="PANTHER" id="PTHR46086:SF4">
    <property type="entry name" value="ALPHA_BETA-HYDROLASES SUPERFAMILY PROTEIN"/>
    <property type="match status" value="1"/>
</dbReference>
<dbReference type="InterPro" id="IPR002921">
    <property type="entry name" value="Fungal_lipase-type"/>
</dbReference>
<protein>
    <recommendedName>
        <fullName evidence="2">Fungal lipase-type domain-containing protein</fullName>
    </recommendedName>
</protein>
<feature type="domain" description="Fungal lipase-type" evidence="2">
    <location>
        <begin position="212"/>
        <end position="372"/>
    </location>
</feature>
<dbReference type="PANTHER" id="PTHR46086">
    <property type="entry name" value="ALPHA/BETA-HYDROLASES SUPERFAMILY PROTEIN"/>
    <property type="match status" value="1"/>
</dbReference>
<dbReference type="AlphaFoldDB" id="A0A444YWC9"/>
<evidence type="ECO:0000313" key="4">
    <source>
        <dbReference type="Proteomes" id="UP000289738"/>
    </source>
</evidence>
<keyword evidence="4" id="KW-1185">Reference proteome</keyword>
<comment type="caution">
    <text evidence="3">The sequence shown here is derived from an EMBL/GenBank/DDBJ whole genome shotgun (WGS) entry which is preliminary data.</text>
</comment>
<keyword evidence="1" id="KW-0378">Hydrolase</keyword>
<name>A0A444YWC9_ARAHY</name>
<reference evidence="3 4" key="1">
    <citation type="submission" date="2019-01" db="EMBL/GenBank/DDBJ databases">
        <title>Sequencing of cultivated peanut Arachis hypogaea provides insights into genome evolution and oil improvement.</title>
        <authorList>
            <person name="Chen X."/>
        </authorList>
    </citation>
    <scope>NUCLEOTIDE SEQUENCE [LARGE SCALE GENOMIC DNA]</scope>
    <source>
        <strain evidence="4">cv. Fuhuasheng</strain>
        <tissue evidence="3">Leaves</tissue>
    </source>
</reference>
<evidence type="ECO:0000259" key="2">
    <source>
        <dbReference type="Pfam" id="PF01764"/>
    </source>
</evidence>
<dbReference type="GO" id="GO:0004806">
    <property type="term" value="F:triacylglycerol lipase activity"/>
    <property type="evidence" value="ECO:0007669"/>
    <property type="project" value="InterPro"/>
</dbReference>
<dbReference type="STRING" id="3818.A0A444YWC9"/>
<evidence type="ECO:0000313" key="3">
    <source>
        <dbReference type="EMBL" id="RYR06247.1"/>
    </source>
</evidence>
<evidence type="ECO:0000256" key="1">
    <source>
        <dbReference type="ARBA" id="ARBA00022801"/>
    </source>
</evidence>
<dbReference type="SUPFAM" id="SSF53474">
    <property type="entry name" value="alpha/beta-Hydrolases"/>
    <property type="match status" value="1"/>
</dbReference>
<accession>A0A444YWC9</accession>
<dbReference type="CDD" id="cd00519">
    <property type="entry name" value="Lipase_3"/>
    <property type="match status" value="1"/>
</dbReference>
<dbReference type="GO" id="GO:0006629">
    <property type="term" value="P:lipid metabolic process"/>
    <property type="evidence" value="ECO:0007669"/>
    <property type="project" value="InterPro"/>
</dbReference>
<dbReference type="EMBL" id="SDMP01000016">
    <property type="protein sequence ID" value="RYR06247.1"/>
    <property type="molecule type" value="Genomic_DNA"/>
</dbReference>
<dbReference type="Gene3D" id="3.40.50.1820">
    <property type="entry name" value="alpha/beta hydrolase"/>
    <property type="match status" value="1"/>
</dbReference>
<dbReference type="Proteomes" id="UP000289738">
    <property type="component" value="Chromosome B06"/>
</dbReference>
<proteinExistence type="predicted"/>
<gene>
    <name evidence="3" type="ORF">Ahy_B06g086012</name>
</gene>
<dbReference type="InterPro" id="IPR029058">
    <property type="entry name" value="AB_hydrolase_fold"/>
</dbReference>
<dbReference type="Pfam" id="PF01764">
    <property type="entry name" value="Lipase_3"/>
    <property type="match status" value="1"/>
</dbReference>